<proteinExistence type="predicted"/>
<evidence type="ECO:0000313" key="1">
    <source>
        <dbReference type="EMBL" id="MBU2713803.1"/>
    </source>
</evidence>
<evidence type="ECO:0000313" key="2">
    <source>
        <dbReference type="Proteomes" id="UP000690515"/>
    </source>
</evidence>
<gene>
    <name evidence="1" type="ORF">KCG35_22375</name>
</gene>
<reference evidence="1 2" key="1">
    <citation type="submission" date="2021-04" db="EMBL/GenBank/DDBJ databases">
        <authorList>
            <person name="Pira H."/>
            <person name="Risdian C."/>
            <person name="Wink J."/>
        </authorList>
    </citation>
    <scope>NUCLEOTIDE SEQUENCE [LARGE SCALE GENOMIC DNA]</scope>
    <source>
        <strain evidence="1 2">WH53</strain>
    </source>
</reference>
<name>A0ABS5ZIU6_9GAMM</name>
<comment type="caution">
    <text evidence="1">The sequence shown here is derived from an EMBL/GenBank/DDBJ whole genome shotgun (WGS) entry which is preliminary data.</text>
</comment>
<dbReference type="EMBL" id="JAGSOY010000106">
    <property type="protein sequence ID" value="MBU2713803.1"/>
    <property type="molecule type" value="Genomic_DNA"/>
</dbReference>
<accession>A0ABS5ZIU6</accession>
<organism evidence="1 2">
    <name type="scientific">Zooshikella harenae</name>
    <dbReference type="NCBI Taxonomy" id="2827238"/>
    <lineage>
        <taxon>Bacteria</taxon>
        <taxon>Pseudomonadati</taxon>
        <taxon>Pseudomonadota</taxon>
        <taxon>Gammaproteobacteria</taxon>
        <taxon>Oceanospirillales</taxon>
        <taxon>Zooshikellaceae</taxon>
        <taxon>Zooshikella</taxon>
    </lineage>
</organism>
<sequence>MDSAHQLIAHLRLPCLAWLIVEDEDREHVIFHVTEEGALNLACVRFKLDPQYTDPPKRVSAFDHYATLGYVPAAELMMRGWWLHCVNCDQPLYIHRLKKSKLRELEFDQDNVWCSRRCKHKYESHINHFQG</sequence>
<keyword evidence="2" id="KW-1185">Reference proteome</keyword>
<dbReference type="RefSeq" id="WP_215822087.1">
    <property type="nucleotide sequence ID" value="NZ_JAGSOY010000106.1"/>
</dbReference>
<dbReference type="Proteomes" id="UP000690515">
    <property type="component" value="Unassembled WGS sequence"/>
</dbReference>
<protein>
    <submittedName>
        <fullName evidence="1">Uncharacterized protein</fullName>
    </submittedName>
</protein>